<proteinExistence type="predicted"/>
<evidence type="ECO:0000256" key="1">
    <source>
        <dbReference type="SAM" id="MobiDB-lite"/>
    </source>
</evidence>
<keyword evidence="3" id="KW-1185">Reference proteome</keyword>
<sequence>MLLPHSKTPKKNLTQVYDYSRFGEVYDQRQNGSENYKVNLNGVVLVYAPAESLLSTLTLLDPELLMGDYPGLTELEEILKPQKPETRGTAIYASGIQRYHGNVFAEHLFSLYQYTEEETQKQRLPTTARGWRPKYEFFVGSCWQSSRQFFRLPGRNRAKQFPKRYTTKNSRGDYNIQLHLKDFQIIALVGEDSIGSLGDYDYNYDYSDFTVKPGTQKPSASTSSPSPLPPSSTPAPQKPLITVKPQNRPSQAATPISTQKPIENPLNKPENSFANQEKPIQSSVASNEVDKTEKSTVIIENSTIEKVGTGNSTNKTSDHNDETNSPGKIKVQIIETPVSVIPGEEVHEQNATVPGEIVQLRRCAQGFARDKKGRCRRLRRPNTTAAHLPYHFSRLASNLVSRFRHASPDASLSPSSPSPSESLED</sequence>
<feature type="compositionally biased region" description="Polar residues" evidence="1">
    <location>
        <begin position="269"/>
        <end position="286"/>
    </location>
</feature>
<feature type="region of interest" description="Disordered" evidence="1">
    <location>
        <begin position="213"/>
        <end position="296"/>
    </location>
</feature>
<evidence type="ECO:0000313" key="2">
    <source>
        <dbReference type="EMBL" id="KAJ8968538.1"/>
    </source>
</evidence>
<feature type="region of interest" description="Disordered" evidence="1">
    <location>
        <begin position="307"/>
        <end position="326"/>
    </location>
</feature>
<organism evidence="2 3">
    <name type="scientific">Molorchus minor</name>
    <dbReference type="NCBI Taxonomy" id="1323400"/>
    <lineage>
        <taxon>Eukaryota</taxon>
        <taxon>Metazoa</taxon>
        <taxon>Ecdysozoa</taxon>
        <taxon>Arthropoda</taxon>
        <taxon>Hexapoda</taxon>
        <taxon>Insecta</taxon>
        <taxon>Pterygota</taxon>
        <taxon>Neoptera</taxon>
        <taxon>Endopterygota</taxon>
        <taxon>Coleoptera</taxon>
        <taxon>Polyphaga</taxon>
        <taxon>Cucujiformia</taxon>
        <taxon>Chrysomeloidea</taxon>
        <taxon>Cerambycidae</taxon>
        <taxon>Lamiinae</taxon>
        <taxon>Monochamini</taxon>
        <taxon>Molorchus</taxon>
    </lineage>
</organism>
<dbReference type="EMBL" id="JAPWTJ010001968">
    <property type="protein sequence ID" value="KAJ8968538.1"/>
    <property type="molecule type" value="Genomic_DNA"/>
</dbReference>
<accession>A0ABQ9IXL1</accession>
<comment type="caution">
    <text evidence="2">The sequence shown here is derived from an EMBL/GenBank/DDBJ whole genome shotgun (WGS) entry which is preliminary data.</text>
</comment>
<feature type="region of interest" description="Disordered" evidence="1">
    <location>
        <begin position="405"/>
        <end position="425"/>
    </location>
</feature>
<protein>
    <submittedName>
        <fullName evidence="2">Uncharacterized protein</fullName>
    </submittedName>
</protein>
<feature type="compositionally biased region" description="Low complexity" evidence="1">
    <location>
        <begin position="216"/>
        <end position="225"/>
    </location>
</feature>
<feature type="compositionally biased region" description="Polar residues" evidence="1">
    <location>
        <begin position="244"/>
        <end position="261"/>
    </location>
</feature>
<evidence type="ECO:0000313" key="3">
    <source>
        <dbReference type="Proteomes" id="UP001162164"/>
    </source>
</evidence>
<reference evidence="2" key="1">
    <citation type="journal article" date="2023" name="Insect Mol. Biol.">
        <title>Genome sequencing provides insights into the evolution of gene families encoding plant cell wall-degrading enzymes in longhorned beetles.</title>
        <authorList>
            <person name="Shin N.R."/>
            <person name="Okamura Y."/>
            <person name="Kirsch R."/>
            <person name="Pauchet Y."/>
        </authorList>
    </citation>
    <scope>NUCLEOTIDE SEQUENCE</scope>
    <source>
        <strain evidence="2">MMC_N1</strain>
    </source>
</reference>
<gene>
    <name evidence="2" type="ORF">NQ317_002620</name>
</gene>
<dbReference type="Proteomes" id="UP001162164">
    <property type="component" value="Unassembled WGS sequence"/>
</dbReference>
<name>A0ABQ9IXL1_9CUCU</name>
<feature type="compositionally biased region" description="Pro residues" evidence="1">
    <location>
        <begin position="226"/>
        <end position="237"/>
    </location>
</feature>
<feature type="compositionally biased region" description="Low complexity" evidence="1">
    <location>
        <begin position="408"/>
        <end position="425"/>
    </location>
</feature>